<organism evidence="3">
    <name type="scientific">Clastoptera arizonana</name>
    <name type="common">Arizona spittle bug</name>
    <dbReference type="NCBI Taxonomy" id="38151"/>
    <lineage>
        <taxon>Eukaryota</taxon>
        <taxon>Metazoa</taxon>
        <taxon>Ecdysozoa</taxon>
        <taxon>Arthropoda</taxon>
        <taxon>Hexapoda</taxon>
        <taxon>Insecta</taxon>
        <taxon>Pterygota</taxon>
        <taxon>Neoptera</taxon>
        <taxon>Paraneoptera</taxon>
        <taxon>Hemiptera</taxon>
        <taxon>Auchenorrhyncha</taxon>
        <taxon>Cercopoidea</taxon>
        <taxon>Clastopteridae</taxon>
        <taxon>Clastoptera</taxon>
    </lineage>
</organism>
<feature type="non-terminal residue" evidence="3">
    <location>
        <position position="119"/>
    </location>
</feature>
<feature type="transmembrane region" description="Helical" evidence="2">
    <location>
        <begin position="6"/>
        <end position="24"/>
    </location>
</feature>
<feature type="non-terminal residue" evidence="3">
    <location>
        <position position="1"/>
    </location>
</feature>
<name>A0A1B6C672_9HEMI</name>
<keyword evidence="2" id="KW-0812">Transmembrane</keyword>
<proteinExistence type="predicted"/>
<keyword evidence="2" id="KW-0472">Membrane</keyword>
<reference evidence="3" key="1">
    <citation type="submission" date="2015-12" db="EMBL/GenBank/DDBJ databases">
        <title>De novo transcriptome assembly of four potential Pierce s Disease insect vectors from Arizona vineyards.</title>
        <authorList>
            <person name="Tassone E.E."/>
        </authorList>
    </citation>
    <scope>NUCLEOTIDE SEQUENCE</scope>
</reference>
<accession>A0A1B6C672</accession>
<sequence>TKLGMGIIILIAFIVFYYSLEKLIKKLLERIQCDWKYDVENPKAAKLKRSEQHNSIPSYIEEREVNIGRTEEEREVNTGRKEEEREVNTERKQQDVVKEYVFKFQKGIALLKTKPTKGI</sequence>
<dbReference type="EMBL" id="GEDC01028290">
    <property type="protein sequence ID" value="JAS09008.1"/>
    <property type="molecule type" value="Transcribed_RNA"/>
</dbReference>
<feature type="region of interest" description="Disordered" evidence="1">
    <location>
        <begin position="70"/>
        <end position="89"/>
    </location>
</feature>
<evidence type="ECO:0000313" key="3">
    <source>
        <dbReference type="EMBL" id="JAS09008.1"/>
    </source>
</evidence>
<dbReference type="AlphaFoldDB" id="A0A1B6C672"/>
<evidence type="ECO:0000256" key="2">
    <source>
        <dbReference type="SAM" id="Phobius"/>
    </source>
</evidence>
<evidence type="ECO:0000256" key="1">
    <source>
        <dbReference type="SAM" id="MobiDB-lite"/>
    </source>
</evidence>
<protein>
    <submittedName>
        <fullName evidence="3">Uncharacterized protein</fullName>
    </submittedName>
</protein>
<keyword evidence="2" id="KW-1133">Transmembrane helix</keyword>
<gene>
    <name evidence="3" type="ORF">g.45657</name>
</gene>